<dbReference type="AlphaFoldDB" id="A0A9W4D3I0"/>
<dbReference type="GO" id="GO:0005739">
    <property type="term" value="C:mitochondrion"/>
    <property type="evidence" value="ECO:0007669"/>
    <property type="project" value="UniProtKB-SubCell"/>
</dbReference>
<dbReference type="PANTHER" id="PTHR12878">
    <property type="entry name" value="NADH-UBIQUINONE OXIDOREDUCTASE B8 SUBUNIT"/>
    <property type="match status" value="1"/>
</dbReference>
<keyword evidence="3" id="KW-0813">Transport</keyword>
<evidence type="ECO:0000259" key="7">
    <source>
        <dbReference type="SMART" id="SM00916"/>
    </source>
</evidence>
<gene>
    <name evidence="8" type="ORF">BGTH12_LOCUS5016</name>
</gene>
<dbReference type="PIRSF" id="PIRSF005822">
    <property type="entry name" value="NDUA2"/>
    <property type="match status" value="1"/>
</dbReference>
<name>A0A9W4D3I0_BLUGR</name>
<dbReference type="InterPro" id="IPR016464">
    <property type="entry name" value="NADH_Ub_cplx-1_asu_su-2"/>
</dbReference>
<dbReference type="InterPro" id="IPR007741">
    <property type="entry name" value="Ribosomal_mL43/mS25/NADH_DH"/>
</dbReference>
<evidence type="ECO:0000256" key="3">
    <source>
        <dbReference type="ARBA" id="ARBA00022448"/>
    </source>
</evidence>
<dbReference type="Proteomes" id="UP000683417">
    <property type="component" value="Unassembled WGS sequence"/>
</dbReference>
<evidence type="ECO:0000256" key="1">
    <source>
        <dbReference type="ARBA" id="ARBA00004173"/>
    </source>
</evidence>
<organism evidence="8 9">
    <name type="scientific">Blumeria graminis f. sp. triticale</name>
    <dbReference type="NCBI Taxonomy" id="1689686"/>
    <lineage>
        <taxon>Eukaryota</taxon>
        <taxon>Fungi</taxon>
        <taxon>Dikarya</taxon>
        <taxon>Ascomycota</taxon>
        <taxon>Pezizomycotina</taxon>
        <taxon>Leotiomycetes</taxon>
        <taxon>Erysiphales</taxon>
        <taxon>Erysiphaceae</taxon>
        <taxon>Blumeria</taxon>
    </lineage>
</organism>
<comment type="caution">
    <text evidence="8">The sequence shown here is derived from an EMBL/GenBank/DDBJ whole genome shotgun (WGS) entry which is preliminary data.</text>
</comment>
<evidence type="ECO:0000313" key="9">
    <source>
        <dbReference type="Proteomes" id="UP000683417"/>
    </source>
</evidence>
<accession>A0A9W4D3I0</accession>
<proteinExistence type="predicted"/>
<evidence type="ECO:0000256" key="6">
    <source>
        <dbReference type="ARBA" id="ARBA00023136"/>
    </source>
</evidence>
<keyword evidence="4" id="KW-0249">Electron transport</keyword>
<keyword evidence="5" id="KW-0496">Mitochondrion</keyword>
<dbReference type="GO" id="GO:0016020">
    <property type="term" value="C:membrane"/>
    <property type="evidence" value="ECO:0007669"/>
    <property type="project" value="UniProtKB-SubCell"/>
</dbReference>
<dbReference type="SMART" id="SM00916">
    <property type="entry name" value="L51_S25_CI-B8"/>
    <property type="match status" value="1"/>
</dbReference>
<dbReference type="Pfam" id="PF05047">
    <property type="entry name" value="L51_S25_CI-B8"/>
    <property type="match status" value="1"/>
</dbReference>
<protein>
    <submittedName>
        <fullName evidence="8">BgTH12-03317</fullName>
    </submittedName>
</protein>
<evidence type="ECO:0000256" key="2">
    <source>
        <dbReference type="ARBA" id="ARBA00004370"/>
    </source>
</evidence>
<evidence type="ECO:0000256" key="5">
    <source>
        <dbReference type="ARBA" id="ARBA00023128"/>
    </source>
</evidence>
<dbReference type="PANTHER" id="PTHR12878:SF0">
    <property type="entry name" value="NADH DEHYDROGENASE [UBIQUINONE] 1 ALPHA SUBCOMPLEX SUBUNIT 2"/>
    <property type="match status" value="1"/>
</dbReference>
<feature type="domain" description="Ribosomal protein/NADH dehydrogenase" evidence="7">
    <location>
        <begin position="20"/>
        <end position="94"/>
    </location>
</feature>
<keyword evidence="6" id="KW-0472">Membrane</keyword>
<sequence>MSSKYMFSQSLRELRFLFCQTSGESGPVRSFISRAYPVMKKSNPNIPIMIREAAGTHPRIFARYVELGVERSISLSGLSDKEIDEKVSDLVNVKA</sequence>
<reference evidence="8" key="1">
    <citation type="submission" date="2020-10" db="EMBL/GenBank/DDBJ databases">
        <authorList>
            <person name="Muller C M."/>
        </authorList>
    </citation>
    <scope>NUCLEOTIDE SEQUENCE</scope>
    <source>
        <strain evidence="8">THUN-12</strain>
    </source>
</reference>
<evidence type="ECO:0000313" key="8">
    <source>
        <dbReference type="EMBL" id="CAD6503658.1"/>
    </source>
</evidence>
<evidence type="ECO:0000256" key="4">
    <source>
        <dbReference type="ARBA" id="ARBA00022982"/>
    </source>
</evidence>
<comment type="subcellular location">
    <subcellularLocation>
        <location evidence="2">Membrane</location>
    </subcellularLocation>
    <subcellularLocation>
        <location evidence="1">Mitochondrion</location>
    </subcellularLocation>
</comment>
<dbReference type="EMBL" id="CAJHIT010000007">
    <property type="protein sequence ID" value="CAD6503658.1"/>
    <property type="molecule type" value="Genomic_DNA"/>
</dbReference>